<dbReference type="PANTHER" id="PTHR36001:SF2">
    <property type="entry name" value="CTAGE FAMILY PROTEIN-RELATED"/>
    <property type="match status" value="1"/>
</dbReference>
<protein>
    <submittedName>
        <fullName evidence="2">Uncharacterized protein</fullName>
    </submittedName>
</protein>
<comment type="caution">
    <text evidence="2">The sequence shown here is derived from an EMBL/GenBank/DDBJ whole genome shotgun (WGS) entry which is preliminary data.</text>
</comment>
<gene>
    <name evidence="2" type="ORF">MKW98_030931</name>
</gene>
<reference evidence="2" key="1">
    <citation type="submission" date="2022-04" db="EMBL/GenBank/DDBJ databases">
        <title>A functionally conserved STORR gene fusion in Papaver species that diverged 16.8 million years ago.</title>
        <authorList>
            <person name="Catania T."/>
        </authorList>
    </citation>
    <scope>NUCLEOTIDE SEQUENCE</scope>
    <source>
        <strain evidence="2">S-188037</strain>
    </source>
</reference>
<evidence type="ECO:0000256" key="1">
    <source>
        <dbReference type="SAM" id="Coils"/>
    </source>
</evidence>
<organism evidence="2 3">
    <name type="scientific">Papaver atlanticum</name>
    <dbReference type="NCBI Taxonomy" id="357466"/>
    <lineage>
        <taxon>Eukaryota</taxon>
        <taxon>Viridiplantae</taxon>
        <taxon>Streptophyta</taxon>
        <taxon>Embryophyta</taxon>
        <taxon>Tracheophyta</taxon>
        <taxon>Spermatophyta</taxon>
        <taxon>Magnoliopsida</taxon>
        <taxon>Ranunculales</taxon>
        <taxon>Papaveraceae</taxon>
        <taxon>Papaveroideae</taxon>
        <taxon>Papaver</taxon>
    </lineage>
</organism>
<keyword evidence="1" id="KW-0175">Coiled coil</keyword>
<dbReference type="AlphaFoldDB" id="A0AAD4S864"/>
<dbReference type="EMBL" id="JAJJMB010013238">
    <property type="protein sequence ID" value="KAI3869750.1"/>
    <property type="molecule type" value="Genomic_DNA"/>
</dbReference>
<dbReference type="InterPro" id="IPR053327">
    <property type="entry name" value="KIP"/>
</dbReference>
<feature type="coiled-coil region" evidence="1">
    <location>
        <begin position="150"/>
        <end position="184"/>
    </location>
</feature>
<dbReference type="PANTHER" id="PTHR36001">
    <property type="entry name" value="CTAGE FAMILY PROTEIN-RELATED"/>
    <property type="match status" value="1"/>
</dbReference>
<proteinExistence type="predicted"/>
<evidence type="ECO:0000313" key="2">
    <source>
        <dbReference type="EMBL" id="KAI3869750.1"/>
    </source>
</evidence>
<evidence type="ECO:0000313" key="3">
    <source>
        <dbReference type="Proteomes" id="UP001202328"/>
    </source>
</evidence>
<feature type="coiled-coil region" evidence="1">
    <location>
        <begin position="22"/>
        <end position="91"/>
    </location>
</feature>
<keyword evidence="3" id="KW-1185">Reference proteome</keyword>
<sequence length="307" mass="34637">MAGGVDHQKHLLSLIRDFATEKSQGERRVVGLKKRIQDLESELDKENTQLEEAKRCKETAEQELKGYEFELALTEASVQALETRISATQDEISKIGSVVDAIKDQEGLSRDEFINQMFEFNQQIRKLQEIVAHGSAKDDCADASTDNGILAEGDKQIVHLKSALKDLEDKIADITSQTRIEEQEYQEGEHINKKVKCEMAYLEKREIMLESIVKEMKHLQELTKYPSLQRYQCIKCEVLSSLDEESLSLTVNKQTTESEEECASLGEELQRRSKCPDCHLDNVGALGEVLQMEKGMDASHSTDAPGT</sequence>
<dbReference type="Proteomes" id="UP001202328">
    <property type="component" value="Unassembled WGS sequence"/>
</dbReference>
<name>A0AAD4S864_9MAGN</name>
<accession>A0AAD4S864</accession>